<accession>A0A9Q8PKF5</accession>
<reference evidence="1" key="1">
    <citation type="submission" date="2021-12" db="EMBL/GenBank/DDBJ databases">
        <authorList>
            <person name="Zaccaron A."/>
            <person name="Stergiopoulos I."/>
        </authorList>
    </citation>
    <scope>NUCLEOTIDE SEQUENCE</scope>
    <source>
        <strain evidence="1">Race5_Kim</strain>
    </source>
</reference>
<keyword evidence="2" id="KW-1185">Reference proteome</keyword>
<evidence type="ECO:0000313" key="2">
    <source>
        <dbReference type="Proteomes" id="UP000756132"/>
    </source>
</evidence>
<gene>
    <name evidence="1" type="ORF">CLAFUR5_13994</name>
</gene>
<reference evidence="1" key="2">
    <citation type="journal article" date="2022" name="Microb. Genom.">
        <title>A chromosome-scale genome assembly of the tomato pathogen Cladosporium fulvum reveals a compartmentalized genome architecture and the presence of a dispensable chromosome.</title>
        <authorList>
            <person name="Zaccaron A.Z."/>
            <person name="Chen L.H."/>
            <person name="Samaras A."/>
            <person name="Stergiopoulos I."/>
        </authorList>
    </citation>
    <scope>NUCLEOTIDE SEQUENCE</scope>
    <source>
        <strain evidence="1">Race5_Kim</strain>
    </source>
</reference>
<name>A0A9Q8PKF5_PASFU</name>
<protein>
    <submittedName>
        <fullName evidence="1">Uncharacterized protein</fullName>
    </submittedName>
</protein>
<dbReference type="GeneID" id="71993872"/>
<sequence length="190" mass="20630">MAPFLPGDYLTYSGIRVGAEVICYEIVAENVQILTPSGPTYIRIEDALIGVFDSQSQNIVEHADNRFIGCVSNPSAQVTIARIEVDPCTGETKDVNVGSATLKTGDIRNKWEWRAESTALQRYTREYRITASTGTGSTNGGQILAGQYVQPVTEGIFPEAVTPGRLSAKNDFSQFTHLRDGLGPDEDGNL</sequence>
<organism evidence="1 2">
    <name type="scientific">Passalora fulva</name>
    <name type="common">Tomato leaf mold</name>
    <name type="synonym">Cladosporium fulvum</name>
    <dbReference type="NCBI Taxonomy" id="5499"/>
    <lineage>
        <taxon>Eukaryota</taxon>
        <taxon>Fungi</taxon>
        <taxon>Dikarya</taxon>
        <taxon>Ascomycota</taxon>
        <taxon>Pezizomycotina</taxon>
        <taxon>Dothideomycetes</taxon>
        <taxon>Dothideomycetidae</taxon>
        <taxon>Mycosphaerellales</taxon>
        <taxon>Mycosphaerellaceae</taxon>
        <taxon>Fulvia</taxon>
    </lineage>
</organism>
<dbReference type="RefSeq" id="XP_047768650.1">
    <property type="nucleotide sequence ID" value="XM_047913142.1"/>
</dbReference>
<dbReference type="KEGG" id="ffu:CLAFUR5_13994"/>
<dbReference type="AlphaFoldDB" id="A0A9Q8PKF5"/>
<dbReference type="Proteomes" id="UP000756132">
    <property type="component" value="Chromosome 12"/>
</dbReference>
<evidence type="ECO:0000313" key="1">
    <source>
        <dbReference type="EMBL" id="UJO24284.1"/>
    </source>
</evidence>
<dbReference type="OrthoDB" id="2129641at2759"/>
<dbReference type="EMBL" id="CP090174">
    <property type="protein sequence ID" value="UJO24284.1"/>
    <property type="molecule type" value="Genomic_DNA"/>
</dbReference>
<proteinExistence type="predicted"/>